<dbReference type="NCBIfam" id="TIGR03302">
    <property type="entry name" value="OM_YfiO"/>
    <property type="match status" value="1"/>
</dbReference>
<evidence type="ECO:0000256" key="5">
    <source>
        <dbReference type="ARBA" id="ARBA00023288"/>
    </source>
</evidence>
<feature type="domain" description="Outer membrane lipoprotein BamD-like" evidence="8">
    <location>
        <begin position="32"/>
        <end position="235"/>
    </location>
</feature>
<comment type="subcellular location">
    <subcellularLocation>
        <location evidence="6">Cell outer membrane</location>
        <topology evidence="6">Lipid-anchor</topology>
    </subcellularLocation>
</comment>
<organism evidence="9 10">
    <name type="scientific">Microvirgula aerodenitrificans</name>
    <dbReference type="NCBI Taxonomy" id="57480"/>
    <lineage>
        <taxon>Bacteria</taxon>
        <taxon>Pseudomonadati</taxon>
        <taxon>Pseudomonadota</taxon>
        <taxon>Betaproteobacteria</taxon>
        <taxon>Neisseriales</taxon>
        <taxon>Aquaspirillaceae</taxon>
        <taxon>Microvirgula</taxon>
    </lineage>
</organism>
<dbReference type="Gene3D" id="1.25.40.10">
    <property type="entry name" value="Tetratricopeptide repeat domain"/>
    <property type="match status" value="1"/>
</dbReference>
<keyword evidence="10" id="KW-1185">Reference proteome</keyword>
<evidence type="ECO:0000256" key="1">
    <source>
        <dbReference type="ARBA" id="ARBA00022729"/>
    </source>
</evidence>
<keyword evidence="2 6" id="KW-0472">Membrane</keyword>
<comment type="subunit">
    <text evidence="6">Part of the Bam complex.</text>
</comment>
<keyword evidence="4 6" id="KW-0998">Cell outer membrane</keyword>
<dbReference type="GO" id="GO:0051205">
    <property type="term" value="P:protein insertion into membrane"/>
    <property type="evidence" value="ECO:0007669"/>
    <property type="project" value="UniProtKB-UniRule"/>
</dbReference>
<comment type="similarity">
    <text evidence="6">Belongs to the BamD family.</text>
</comment>
<evidence type="ECO:0000259" key="8">
    <source>
        <dbReference type="Pfam" id="PF13525"/>
    </source>
</evidence>
<dbReference type="Pfam" id="PF13525">
    <property type="entry name" value="YfiO"/>
    <property type="match status" value="1"/>
</dbReference>
<dbReference type="InterPro" id="IPR011990">
    <property type="entry name" value="TPR-like_helical_dom_sf"/>
</dbReference>
<dbReference type="OrthoDB" id="9779191at2"/>
<dbReference type="GO" id="GO:1990063">
    <property type="term" value="C:Bam protein complex"/>
    <property type="evidence" value="ECO:0007669"/>
    <property type="project" value="TreeGrafter"/>
</dbReference>
<dbReference type="KEGG" id="maer:DAI18_01830"/>
<evidence type="ECO:0000313" key="9">
    <source>
        <dbReference type="EMBL" id="AVY92919.1"/>
    </source>
</evidence>
<dbReference type="RefSeq" id="WP_107888628.1">
    <property type="nucleotide sequence ID" value="NZ_CP028519.1"/>
</dbReference>
<evidence type="ECO:0000256" key="4">
    <source>
        <dbReference type="ARBA" id="ARBA00023237"/>
    </source>
</evidence>
<dbReference type="PANTHER" id="PTHR37423">
    <property type="entry name" value="SOLUBLE LYTIC MUREIN TRANSGLYCOSYLASE-RELATED"/>
    <property type="match status" value="1"/>
</dbReference>
<dbReference type="CDD" id="cd15830">
    <property type="entry name" value="BamD"/>
    <property type="match status" value="1"/>
</dbReference>
<gene>
    <name evidence="6" type="primary">bamD</name>
    <name evidence="9" type="ORF">DAI18_01830</name>
</gene>
<name>A0A2S0P6G2_9NEIS</name>
<evidence type="ECO:0000256" key="2">
    <source>
        <dbReference type="ARBA" id="ARBA00023136"/>
    </source>
</evidence>
<keyword evidence="3 6" id="KW-0564">Palmitate</keyword>
<dbReference type="Proteomes" id="UP000244173">
    <property type="component" value="Chromosome"/>
</dbReference>
<proteinExistence type="inferred from homology"/>
<reference evidence="9 10" key="1">
    <citation type="submission" date="2018-04" db="EMBL/GenBank/DDBJ databases">
        <title>Denitrifier Microvirgula.</title>
        <authorList>
            <person name="Anderson E."/>
            <person name="Jang J."/>
            <person name="Ishii S."/>
        </authorList>
    </citation>
    <scope>NUCLEOTIDE SEQUENCE [LARGE SCALE GENOMIC DNA]</scope>
    <source>
        <strain evidence="9 10">BE2.4</strain>
    </source>
</reference>
<comment type="function">
    <text evidence="6">Part of the outer membrane protein assembly complex, which is involved in assembly and insertion of beta-barrel proteins into the outer membrane.</text>
</comment>
<dbReference type="EMBL" id="CP028519">
    <property type="protein sequence ID" value="AVY92919.1"/>
    <property type="molecule type" value="Genomic_DNA"/>
</dbReference>
<dbReference type="HAMAP" id="MF_00922">
    <property type="entry name" value="OM_assembly_BamD"/>
    <property type="match status" value="1"/>
</dbReference>
<dbReference type="PANTHER" id="PTHR37423:SF1">
    <property type="entry name" value="OUTER MEMBRANE PROTEIN ASSEMBLY FACTOR BAMD"/>
    <property type="match status" value="1"/>
</dbReference>
<dbReference type="AlphaFoldDB" id="A0A2S0P6G2"/>
<feature type="signal peptide" evidence="7">
    <location>
        <begin position="1"/>
        <end position="20"/>
    </location>
</feature>
<sequence>MKNIAVVMLIVAGLAGCASSSEPNDETRGWPVEKLYYEAHDELNSGNYTRSIKLYETLEARFPYGRYAQQAQMDLAYAHFKDQEPALALAACDRFIKLHPAHANVDYIYYLKGLINYNEDGGILAKYTGQDRAERDPKAARESYLAFNELVTRFPDSKYAPDAREKMTNLVYGLAEHDLFVSRYYMRRGAYIAAANRAQNMVKEFSDTPFVEEALAIMVTAYDKLGQPQLRDDSKRVLAKNYPNSQYLEKNWTPRQVPWYQFW</sequence>
<evidence type="ECO:0000313" key="10">
    <source>
        <dbReference type="Proteomes" id="UP000244173"/>
    </source>
</evidence>
<dbReference type="GO" id="GO:0043165">
    <property type="term" value="P:Gram-negative-bacterium-type cell outer membrane assembly"/>
    <property type="evidence" value="ECO:0007669"/>
    <property type="project" value="UniProtKB-UniRule"/>
</dbReference>
<accession>A0A2S0P6G2</accession>
<evidence type="ECO:0000256" key="7">
    <source>
        <dbReference type="SAM" id="SignalP"/>
    </source>
</evidence>
<protein>
    <recommendedName>
        <fullName evidence="6">Outer membrane protein assembly factor BamD</fullName>
    </recommendedName>
</protein>
<keyword evidence="1 6" id="KW-0732">Signal</keyword>
<feature type="chain" id="PRO_5015792591" description="Outer membrane protein assembly factor BamD" evidence="7">
    <location>
        <begin position="21"/>
        <end position="263"/>
    </location>
</feature>
<dbReference type="InterPro" id="IPR017689">
    <property type="entry name" value="BamD"/>
</dbReference>
<dbReference type="InterPro" id="IPR039565">
    <property type="entry name" value="BamD-like"/>
</dbReference>
<evidence type="ECO:0000256" key="3">
    <source>
        <dbReference type="ARBA" id="ARBA00023139"/>
    </source>
</evidence>
<dbReference type="SUPFAM" id="SSF48452">
    <property type="entry name" value="TPR-like"/>
    <property type="match status" value="1"/>
</dbReference>
<evidence type="ECO:0000256" key="6">
    <source>
        <dbReference type="HAMAP-Rule" id="MF_00922"/>
    </source>
</evidence>
<keyword evidence="5 6" id="KW-0449">Lipoprotein</keyword>
<dbReference type="PROSITE" id="PS51257">
    <property type="entry name" value="PROKAR_LIPOPROTEIN"/>
    <property type="match status" value="1"/>
</dbReference>
<dbReference type="STRING" id="1122240.GCA_000620105_01027"/>